<dbReference type="SMART" id="SM00233">
    <property type="entry name" value="PH"/>
    <property type="match status" value="1"/>
</dbReference>
<sequence>MDDVIDSRKYSRLVEREVIQVMLPRGMAVEMRGPVLQLRGRGRILSKVWKTVWLSLTAYALVLRKGELEVSKLLAAVDLRQITAVEKSSNVRYGFLITSAANEELMVLELGTESASELQVWLDAIHHNRGIAVASHGRAAPLLSR</sequence>
<evidence type="ECO:0000313" key="2">
    <source>
        <dbReference type="EMBL" id="CAD9710908.1"/>
    </source>
</evidence>
<proteinExistence type="predicted"/>
<dbReference type="SUPFAM" id="SSF50729">
    <property type="entry name" value="PH domain-like"/>
    <property type="match status" value="1"/>
</dbReference>
<dbReference type="Pfam" id="PF00169">
    <property type="entry name" value="PH"/>
    <property type="match status" value="1"/>
</dbReference>
<accession>A0A7S2SVR3</accession>
<dbReference type="PROSITE" id="PS50003">
    <property type="entry name" value="PH_DOMAIN"/>
    <property type="match status" value="1"/>
</dbReference>
<organism evidence="2">
    <name type="scientific">Rhizochromulina marina</name>
    <dbReference type="NCBI Taxonomy" id="1034831"/>
    <lineage>
        <taxon>Eukaryota</taxon>
        <taxon>Sar</taxon>
        <taxon>Stramenopiles</taxon>
        <taxon>Ochrophyta</taxon>
        <taxon>Dictyochophyceae</taxon>
        <taxon>Rhizochromulinales</taxon>
        <taxon>Rhizochromulina</taxon>
    </lineage>
</organism>
<protein>
    <recommendedName>
        <fullName evidence="1">PH domain-containing protein</fullName>
    </recommendedName>
</protein>
<dbReference type="CDD" id="cd00821">
    <property type="entry name" value="PH"/>
    <property type="match status" value="1"/>
</dbReference>
<dbReference type="InterPro" id="IPR001849">
    <property type="entry name" value="PH_domain"/>
</dbReference>
<dbReference type="Gene3D" id="2.30.29.30">
    <property type="entry name" value="Pleckstrin-homology domain (PH domain)/Phosphotyrosine-binding domain (PTB)"/>
    <property type="match status" value="1"/>
</dbReference>
<gene>
    <name evidence="2" type="ORF">RMAR1173_LOCUS21902</name>
</gene>
<dbReference type="InterPro" id="IPR011993">
    <property type="entry name" value="PH-like_dom_sf"/>
</dbReference>
<dbReference type="AlphaFoldDB" id="A0A7S2SVR3"/>
<dbReference type="EMBL" id="HBHJ01033055">
    <property type="protein sequence ID" value="CAD9710908.1"/>
    <property type="molecule type" value="Transcribed_RNA"/>
</dbReference>
<feature type="domain" description="PH" evidence="1">
    <location>
        <begin position="28"/>
        <end position="130"/>
    </location>
</feature>
<name>A0A7S2SVR3_9STRA</name>
<evidence type="ECO:0000259" key="1">
    <source>
        <dbReference type="PROSITE" id="PS50003"/>
    </source>
</evidence>
<reference evidence="2" key="1">
    <citation type="submission" date="2021-01" db="EMBL/GenBank/DDBJ databases">
        <authorList>
            <person name="Corre E."/>
            <person name="Pelletier E."/>
            <person name="Niang G."/>
            <person name="Scheremetjew M."/>
            <person name="Finn R."/>
            <person name="Kale V."/>
            <person name="Holt S."/>
            <person name="Cochrane G."/>
            <person name="Meng A."/>
            <person name="Brown T."/>
            <person name="Cohen L."/>
        </authorList>
    </citation>
    <scope>NUCLEOTIDE SEQUENCE</scope>
    <source>
        <strain evidence="2">CCMP1243</strain>
    </source>
</reference>